<dbReference type="InterPro" id="IPR002772">
    <property type="entry name" value="Glyco_hydro_3_C"/>
</dbReference>
<dbReference type="Proteomes" id="UP000546464">
    <property type="component" value="Unassembled WGS sequence"/>
</dbReference>
<protein>
    <submittedName>
        <fullName evidence="3">Glycoside hydrolase family 3 C-terminal domain-containing protein</fullName>
    </submittedName>
</protein>
<organism evidence="3 4">
    <name type="scientific">Ruficoccus amylovorans</name>
    <dbReference type="NCBI Taxonomy" id="1804625"/>
    <lineage>
        <taxon>Bacteria</taxon>
        <taxon>Pseudomonadati</taxon>
        <taxon>Verrucomicrobiota</taxon>
        <taxon>Opitutia</taxon>
        <taxon>Puniceicoccales</taxon>
        <taxon>Cerasicoccaceae</taxon>
        <taxon>Ruficoccus</taxon>
    </lineage>
</organism>
<dbReference type="AlphaFoldDB" id="A0A842HD56"/>
<feature type="domain" description="Glycoside hydrolase family 3 C-terminal" evidence="2">
    <location>
        <begin position="2"/>
        <end position="70"/>
    </location>
</feature>
<dbReference type="Gene3D" id="3.40.50.1700">
    <property type="entry name" value="Glycoside hydrolase family 3 C-terminal domain"/>
    <property type="match status" value="1"/>
</dbReference>
<dbReference type="GO" id="GO:0005975">
    <property type="term" value="P:carbohydrate metabolic process"/>
    <property type="evidence" value="ECO:0007669"/>
    <property type="project" value="InterPro"/>
</dbReference>
<evidence type="ECO:0000256" key="1">
    <source>
        <dbReference type="ARBA" id="ARBA00022801"/>
    </source>
</evidence>
<dbReference type="InterPro" id="IPR036881">
    <property type="entry name" value="Glyco_hydro_3_C_sf"/>
</dbReference>
<evidence type="ECO:0000259" key="2">
    <source>
        <dbReference type="Pfam" id="PF01915"/>
    </source>
</evidence>
<sequence>MTGEYCSTATLELQGGQLALLEALTATGTPMIIVLVNTRPLVLPKRIHKAAAIIETFSPGMMGGKAVAEAALGPLAIPWDELIKRGFLEVPSFGNHPLRLELPSSGSGKAVRIRQTVSVPPAFTPVP</sequence>
<dbReference type="EMBL" id="JACHVB010000023">
    <property type="protein sequence ID" value="MBC2594455.1"/>
    <property type="molecule type" value="Genomic_DNA"/>
</dbReference>
<keyword evidence="4" id="KW-1185">Reference proteome</keyword>
<keyword evidence="1 3" id="KW-0378">Hydrolase</keyword>
<proteinExistence type="predicted"/>
<dbReference type="GO" id="GO:0004553">
    <property type="term" value="F:hydrolase activity, hydrolyzing O-glycosyl compounds"/>
    <property type="evidence" value="ECO:0007669"/>
    <property type="project" value="InterPro"/>
</dbReference>
<evidence type="ECO:0000313" key="4">
    <source>
        <dbReference type="Proteomes" id="UP000546464"/>
    </source>
</evidence>
<evidence type="ECO:0000313" key="3">
    <source>
        <dbReference type="EMBL" id="MBC2594455.1"/>
    </source>
</evidence>
<comment type="caution">
    <text evidence="3">The sequence shown here is derived from an EMBL/GenBank/DDBJ whole genome shotgun (WGS) entry which is preliminary data.</text>
</comment>
<gene>
    <name evidence="3" type="ORF">H5P28_09315</name>
</gene>
<reference evidence="3 4" key="1">
    <citation type="submission" date="2020-07" db="EMBL/GenBank/DDBJ databases">
        <authorList>
            <person name="Feng X."/>
        </authorList>
    </citation>
    <scope>NUCLEOTIDE SEQUENCE [LARGE SCALE GENOMIC DNA]</scope>
    <source>
        <strain evidence="3 4">JCM31066</strain>
    </source>
</reference>
<dbReference type="Pfam" id="PF01915">
    <property type="entry name" value="Glyco_hydro_3_C"/>
    <property type="match status" value="1"/>
</dbReference>
<dbReference type="SUPFAM" id="SSF52279">
    <property type="entry name" value="Beta-D-glucan exohydrolase, C-terminal domain"/>
    <property type="match status" value="1"/>
</dbReference>
<accession>A0A842HD56</accession>
<name>A0A842HD56_9BACT</name>